<dbReference type="AlphaFoldDB" id="S9QAT3"/>
<keyword evidence="6" id="KW-0670">Pyruvate</keyword>
<keyword evidence="5" id="KW-0812">Transmembrane</keyword>
<dbReference type="HOGENOM" id="CLU_576033_0_0_5"/>
<protein>
    <submittedName>
        <fullName evidence="6">Pyruvate dehydrogenase (E2 component) SucB</fullName>
    </submittedName>
</protein>
<feature type="region of interest" description="Disordered" evidence="4">
    <location>
        <begin position="449"/>
        <end position="474"/>
    </location>
</feature>
<feature type="transmembrane region" description="Helical" evidence="5">
    <location>
        <begin position="323"/>
        <end position="345"/>
    </location>
</feature>
<evidence type="ECO:0000256" key="4">
    <source>
        <dbReference type="SAM" id="MobiDB-lite"/>
    </source>
</evidence>
<evidence type="ECO:0000256" key="2">
    <source>
        <dbReference type="ARBA" id="ARBA00022679"/>
    </source>
</evidence>
<keyword evidence="5" id="KW-1133">Transmembrane helix</keyword>
<dbReference type="GO" id="GO:0016407">
    <property type="term" value="F:acetyltransferase activity"/>
    <property type="evidence" value="ECO:0007669"/>
    <property type="project" value="TreeGrafter"/>
</dbReference>
<feature type="compositionally biased region" description="Basic and acidic residues" evidence="4">
    <location>
        <begin position="248"/>
        <end position="266"/>
    </location>
</feature>
<feature type="compositionally biased region" description="Low complexity" evidence="4">
    <location>
        <begin position="216"/>
        <end position="228"/>
    </location>
</feature>
<dbReference type="RefSeq" id="WP_020041818.1">
    <property type="nucleotide sequence ID" value="NZ_KE557281.1"/>
</dbReference>
<dbReference type="PANTHER" id="PTHR43178:SF5">
    <property type="entry name" value="LIPOAMIDE ACYLTRANSFERASE COMPONENT OF BRANCHED-CHAIN ALPHA-KETO ACID DEHYDROGENASE COMPLEX, MITOCHONDRIAL"/>
    <property type="match status" value="1"/>
</dbReference>
<evidence type="ECO:0000313" key="6">
    <source>
        <dbReference type="EMBL" id="EPX76748.1"/>
    </source>
</evidence>
<gene>
    <name evidence="6" type="ORF">Salmuc_04633</name>
</gene>
<name>S9QAT3_9RHOB</name>
<dbReference type="GO" id="GO:0031405">
    <property type="term" value="F:lipoic acid binding"/>
    <property type="evidence" value="ECO:0007669"/>
    <property type="project" value="TreeGrafter"/>
</dbReference>
<keyword evidence="2" id="KW-0808">Transferase</keyword>
<evidence type="ECO:0000256" key="5">
    <source>
        <dbReference type="SAM" id="Phobius"/>
    </source>
</evidence>
<evidence type="ECO:0000256" key="1">
    <source>
        <dbReference type="ARBA" id="ARBA00001938"/>
    </source>
</evidence>
<keyword evidence="7" id="KW-1185">Reference proteome</keyword>
<feature type="compositionally biased region" description="Basic and acidic residues" evidence="4">
    <location>
        <begin position="308"/>
        <end position="318"/>
    </location>
</feature>
<keyword evidence="5" id="KW-0472">Membrane</keyword>
<dbReference type="OrthoDB" id="7914956at2"/>
<dbReference type="STRING" id="1123237.Salmuc_04633"/>
<evidence type="ECO:0000256" key="3">
    <source>
        <dbReference type="ARBA" id="ARBA00023315"/>
    </source>
</evidence>
<evidence type="ECO:0000313" key="7">
    <source>
        <dbReference type="Proteomes" id="UP000015347"/>
    </source>
</evidence>
<dbReference type="InterPro" id="IPR050743">
    <property type="entry name" value="2-oxoacid_DH_E2_comp"/>
</dbReference>
<feature type="transmembrane region" description="Helical" evidence="5">
    <location>
        <begin position="357"/>
        <end position="377"/>
    </location>
</feature>
<dbReference type="EMBL" id="APVH01000043">
    <property type="protein sequence ID" value="EPX76748.1"/>
    <property type="molecule type" value="Genomic_DNA"/>
</dbReference>
<dbReference type="SUPFAM" id="SSF51230">
    <property type="entry name" value="Single hybrid motif"/>
    <property type="match status" value="2"/>
</dbReference>
<feature type="compositionally biased region" description="Basic and acidic residues" evidence="4">
    <location>
        <begin position="91"/>
        <end position="106"/>
    </location>
</feature>
<sequence>MTADTVKIGTPKDQAHYPLTVARVFVRDGDVVSSGDPLAELRTASDRSVNMRSPVDGLVQGVMTYPGAVVEKRTAILFLSPSPAQEDGEEETPKEAQAEATERTEAASEQDGDPEQKDTASTPDARALMGPSSPKAYPVTVLRTLVRNGDTVRKGDLLAKLELSDGRQVGMRARFDAIVHGVMCTDGFVMQARQPFIYVSEIEAVDAKAAEEPSAREASSQSSQAAEAPPKEDPVQKPEPGPQTSEKTAPKEDVKPRKAPEPEKPAAQRPQPAQETVSPASSEPVTEPARETAKKSGSSRHAPPRSRPQSEKTVRTSDPDSEALWGLSGAVLAAIVIATGTTWFAGHFKMVGSPLATVALVTAAAWALTLYISYRIYRKSELMPVVVAAAFMFLVSGTFVNVVMTPFEVMSPQLAAMISGRDRSPEVSRTSRAEVDEEVAWPQDRLRPLDIFRTGPTPRPSRQQSADFKDWVEG</sequence>
<dbReference type="Gene3D" id="2.40.50.100">
    <property type="match status" value="2"/>
</dbReference>
<comment type="cofactor">
    <cofactor evidence="1">
        <name>(R)-lipoate</name>
        <dbReference type="ChEBI" id="CHEBI:83088"/>
    </cofactor>
</comment>
<dbReference type="InterPro" id="IPR011053">
    <property type="entry name" value="Single_hybrid_motif"/>
</dbReference>
<comment type="caution">
    <text evidence="6">The sequence shown here is derived from an EMBL/GenBank/DDBJ whole genome shotgun (WGS) entry which is preliminary data.</text>
</comment>
<dbReference type="Proteomes" id="UP000015347">
    <property type="component" value="Unassembled WGS sequence"/>
</dbReference>
<feature type="transmembrane region" description="Helical" evidence="5">
    <location>
        <begin position="383"/>
        <end position="404"/>
    </location>
</feature>
<feature type="region of interest" description="Disordered" evidence="4">
    <location>
        <begin position="209"/>
        <end position="320"/>
    </location>
</feature>
<organism evidence="6 7">
    <name type="scientific">Salipiger mucosus DSM 16094</name>
    <dbReference type="NCBI Taxonomy" id="1123237"/>
    <lineage>
        <taxon>Bacteria</taxon>
        <taxon>Pseudomonadati</taxon>
        <taxon>Pseudomonadota</taxon>
        <taxon>Alphaproteobacteria</taxon>
        <taxon>Rhodobacterales</taxon>
        <taxon>Roseobacteraceae</taxon>
        <taxon>Salipiger</taxon>
    </lineage>
</organism>
<dbReference type="PANTHER" id="PTHR43178">
    <property type="entry name" value="DIHYDROLIPOAMIDE ACETYLTRANSFERASE COMPONENT OF PYRUVATE DEHYDROGENASE COMPLEX"/>
    <property type="match status" value="1"/>
</dbReference>
<reference evidence="7" key="1">
    <citation type="journal article" date="2014" name="Stand. Genomic Sci.">
        <title>Genome sequence of the exopolysaccharide-producing Salipiger mucosus type strain (DSM 16094(T)), a moderately halophilic member of the Roseobacter clade.</title>
        <authorList>
            <person name="Riedel T."/>
            <person name="Spring S."/>
            <person name="Fiebig A."/>
            <person name="Petersen J."/>
            <person name="Kyrpides N.C."/>
            <person name="Goker M."/>
            <person name="Klenk H.P."/>
        </authorList>
    </citation>
    <scope>NUCLEOTIDE SEQUENCE [LARGE SCALE GENOMIC DNA]</scope>
    <source>
        <strain evidence="7">DSM 16094</strain>
    </source>
</reference>
<feature type="region of interest" description="Disordered" evidence="4">
    <location>
        <begin position="80"/>
        <end position="134"/>
    </location>
</feature>
<accession>S9QAT3</accession>
<proteinExistence type="predicted"/>
<dbReference type="GO" id="GO:0005737">
    <property type="term" value="C:cytoplasm"/>
    <property type="evidence" value="ECO:0007669"/>
    <property type="project" value="TreeGrafter"/>
</dbReference>
<keyword evidence="3" id="KW-0012">Acyltransferase</keyword>